<dbReference type="Pfam" id="PF04307">
    <property type="entry name" value="YdjM"/>
    <property type="match status" value="1"/>
</dbReference>
<reference evidence="2" key="1">
    <citation type="submission" date="2019-05" db="EMBL/GenBank/DDBJ databases">
        <title>Isolation and characterization of methanogens from the cold seep sediment at Four-Way Closure Ridge.</title>
        <authorList>
            <person name="You Y.-T."/>
            <person name="Chen S.-C."/>
            <person name="Zhang W.-L."/>
            <person name="Lai M.-C."/>
        </authorList>
    </citation>
    <scope>NUCLEOTIDE SEQUENCE</scope>
    <source>
        <strain evidence="2">FWC-SCC3</strain>
    </source>
</reference>
<name>A0ABT8M0P7_9EURY</name>
<gene>
    <name evidence="2" type="ORF">FGW20_01985</name>
</gene>
<keyword evidence="1" id="KW-0472">Membrane</keyword>
<comment type="caution">
    <text evidence="2">The sequence shown here is derived from an EMBL/GenBank/DDBJ whole genome shotgun (WGS) entry which is preliminary data.</text>
</comment>
<evidence type="ECO:0000313" key="2">
    <source>
        <dbReference type="EMBL" id="MDN7011831.1"/>
    </source>
</evidence>
<feature type="transmembrane region" description="Helical" evidence="1">
    <location>
        <begin position="168"/>
        <end position="190"/>
    </location>
</feature>
<keyword evidence="1" id="KW-0812">Transmembrane</keyword>
<dbReference type="GO" id="GO:0016787">
    <property type="term" value="F:hydrolase activity"/>
    <property type="evidence" value="ECO:0007669"/>
    <property type="project" value="UniProtKB-KW"/>
</dbReference>
<sequence length="191" mass="21510">MYLLAHAMVGLLIGVVLAAIVGDRRVLALSVLGAVLPDLIDKPLGHIVLAGTLDYGRIYFHGLTILFLVVIAGLILYHYRRRLDLLAVAAGMASHQFLDGMWRHPVEWFWPFLGPLPQHGYPEDYFWESVLRELAQPSEWLFFLLIAGLFAYIYRRELAAVLNRFVNLSFRMALVAALGLAALAVAWRLLL</sequence>
<keyword evidence="1" id="KW-1133">Transmembrane helix</keyword>
<organism evidence="2 3">
    <name type="scientific">Methanoculleus methanifontis</name>
    <dbReference type="NCBI Taxonomy" id="2584086"/>
    <lineage>
        <taxon>Archaea</taxon>
        <taxon>Methanobacteriati</taxon>
        <taxon>Methanobacteriota</taxon>
        <taxon>Stenosarchaea group</taxon>
        <taxon>Methanomicrobia</taxon>
        <taxon>Methanomicrobiales</taxon>
        <taxon>Methanomicrobiaceae</taxon>
        <taxon>Methanoculleus</taxon>
    </lineage>
</organism>
<dbReference type="EMBL" id="VCYI01000002">
    <property type="protein sequence ID" value="MDN7011831.1"/>
    <property type="molecule type" value="Genomic_DNA"/>
</dbReference>
<dbReference type="RefSeq" id="WP_301676435.1">
    <property type="nucleotide sequence ID" value="NZ_VCYI01000002.1"/>
</dbReference>
<dbReference type="Proteomes" id="UP001168423">
    <property type="component" value="Unassembled WGS sequence"/>
</dbReference>
<accession>A0ABT8M0P7</accession>
<dbReference type="InterPro" id="IPR007404">
    <property type="entry name" value="YdjM-like"/>
</dbReference>
<protein>
    <submittedName>
        <fullName evidence="2">Metal-dependent hydrolase</fullName>
    </submittedName>
</protein>
<feature type="transmembrane region" description="Helical" evidence="1">
    <location>
        <begin position="140"/>
        <end position="156"/>
    </location>
</feature>
<feature type="transmembrane region" description="Helical" evidence="1">
    <location>
        <begin position="58"/>
        <end position="77"/>
    </location>
</feature>
<keyword evidence="3" id="KW-1185">Reference proteome</keyword>
<proteinExistence type="predicted"/>
<evidence type="ECO:0000313" key="3">
    <source>
        <dbReference type="Proteomes" id="UP001168423"/>
    </source>
</evidence>
<evidence type="ECO:0000256" key="1">
    <source>
        <dbReference type="SAM" id="Phobius"/>
    </source>
</evidence>
<keyword evidence="2" id="KW-0378">Hydrolase</keyword>